<sequence length="145" mass="16313">MLRILHIRRISTGSRNVPSVGTVISLFRTFRDEDLRQFVALTGDHNPIHATNRGMKSDTVNGSDEVFVNGAFLNAVIAGIIGTNFPGFVVTTQSFRFPNRCQLHQEVQFSVRVEELRKVVTVSYESKQSDRIVFEGTAKLFAVRK</sequence>
<dbReference type="InterPro" id="IPR050965">
    <property type="entry name" value="UPF0336/Enoyl-CoA_hydratase"/>
</dbReference>
<reference evidence="2" key="2">
    <citation type="submission" date="2024-04" db="UniProtKB">
        <authorList>
            <consortium name="EnsemblMetazoa"/>
        </authorList>
    </citation>
    <scope>IDENTIFICATION</scope>
    <source>
        <strain evidence="2">EBRO</strain>
    </source>
</reference>
<keyword evidence="3" id="KW-1185">Reference proteome</keyword>
<proteinExistence type="predicted"/>
<evidence type="ECO:0000313" key="3">
    <source>
        <dbReference type="Proteomes" id="UP000075880"/>
    </source>
</evidence>
<dbReference type="SUPFAM" id="SSF54637">
    <property type="entry name" value="Thioesterase/thiol ester dehydrase-isomerase"/>
    <property type="match status" value="1"/>
</dbReference>
<dbReference type="Proteomes" id="UP000075880">
    <property type="component" value="Unassembled WGS sequence"/>
</dbReference>
<dbReference type="PANTHER" id="PTHR43437:SF3">
    <property type="entry name" value="HYDROXYACYL-THIOESTER DEHYDRATASE TYPE 2, MITOCHONDRIAL"/>
    <property type="match status" value="1"/>
</dbReference>
<accession>A0AAG5CXI9</accession>
<organism evidence="2 3">
    <name type="scientific">Anopheles atroparvus</name>
    <name type="common">European mosquito</name>
    <dbReference type="NCBI Taxonomy" id="41427"/>
    <lineage>
        <taxon>Eukaryota</taxon>
        <taxon>Metazoa</taxon>
        <taxon>Ecdysozoa</taxon>
        <taxon>Arthropoda</taxon>
        <taxon>Hexapoda</taxon>
        <taxon>Insecta</taxon>
        <taxon>Pterygota</taxon>
        <taxon>Neoptera</taxon>
        <taxon>Endopterygota</taxon>
        <taxon>Diptera</taxon>
        <taxon>Nematocera</taxon>
        <taxon>Culicoidea</taxon>
        <taxon>Culicidae</taxon>
        <taxon>Anophelinae</taxon>
        <taxon>Anopheles</taxon>
    </lineage>
</organism>
<dbReference type="EnsemblMetazoa" id="ENSAATROPT003778">
    <property type="protein sequence ID" value="ENSAATROPP003626"/>
    <property type="gene ID" value="ENSAATROPG002989"/>
</dbReference>
<dbReference type="Pfam" id="PF01575">
    <property type="entry name" value="MaoC_dehydratas"/>
    <property type="match status" value="1"/>
</dbReference>
<protein>
    <recommendedName>
        <fullName evidence="1">MaoC-like domain-containing protein</fullName>
    </recommendedName>
</protein>
<dbReference type="EnsemblMetazoa" id="ENSAATROPT003779">
    <property type="protein sequence ID" value="ENSAATROPP003627"/>
    <property type="gene ID" value="ENSAATROPG002989"/>
</dbReference>
<dbReference type="Gene3D" id="3.10.129.10">
    <property type="entry name" value="Hotdog Thioesterase"/>
    <property type="match status" value="1"/>
</dbReference>
<dbReference type="InterPro" id="IPR029069">
    <property type="entry name" value="HotDog_dom_sf"/>
</dbReference>
<dbReference type="GO" id="GO:0018812">
    <property type="term" value="F:3-hydroxyacyl-CoA dehydratase activity"/>
    <property type="evidence" value="ECO:0007669"/>
    <property type="project" value="UniProtKB-ARBA"/>
</dbReference>
<dbReference type="GO" id="GO:0006633">
    <property type="term" value="P:fatty acid biosynthetic process"/>
    <property type="evidence" value="ECO:0007669"/>
    <property type="project" value="TreeGrafter"/>
</dbReference>
<evidence type="ECO:0000313" key="2">
    <source>
        <dbReference type="EnsemblMetazoa" id="ENSAATROPP003626"/>
    </source>
</evidence>
<dbReference type="AlphaFoldDB" id="A0AAG5CXI9"/>
<dbReference type="PANTHER" id="PTHR43437">
    <property type="entry name" value="HYDROXYACYL-THIOESTER DEHYDRATASE TYPE 2, MITOCHONDRIAL-RELATED"/>
    <property type="match status" value="1"/>
</dbReference>
<dbReference type="GO" id="GO:0019171">
    <property type="term" value="F:(3R)-hydroxyacyl-[acyl-carrier-protein] dehydratase activity"/>
    <property type="evidence" value="ECO:0007669"/>
    <property type="project" value="TreeGrafter"/>
</dbReference>
<name>A0AAG5CXI9_ANOAO</name>
<feature type="domain" description="MaoC-like" evidence="1">
    <location>
        <begin position="28"/>
        <end position="122"/>
    </location>
</feature>
<reference evidence="3" key="1">
    <citation type="submission" date="2021-09" db="EMBL/GenBank/DDBJ databases">
        <authorList>
            <consortium name="Infravec"/>
            <person name="Campbell I L."/>
            <person name="Maslen G."/>
            <person name="Yates A."/>
        </authorList>
    </citation>
    <scope>NUCLEOTIDE SEQUENCE [LARGE SCALE GENOMIC DNA]</scope>
    <source>
        <strain evidence="3">Infravec2 EBRE</strain>
    </source>
</reference>
<evidence type="ECO:0000259" key="1">
    <source>
        <dbReference type="Pfam" id="PF01575"/>
    </source>
</evidence>
<dbReference type="InterPro" id="IPR002539">
    <property type="entry name" value="MaoC-like_dom"/>
</dbReference>
<dbReference type="GO" id="GO:0005739">
    <property type="term" value="C:mitochondrion"/>
    <property type="evidence" value="ECO:0007669"/>
    <property type="project" value="TreeGrafter"/>
</dbReference>